<protein>
    <submittedName>
        <fullName evidence="1">Uncharacterized protein</fullName>
    </submittedName>
</protein>
<dbReference type="SUPFAM" id="SSF52833">
    <property type="entry name" value="Thioredoxin-like"/>
    <property type="match status" value="1"/>
</dbReference>
<dbReference type="Proteomes" id="UP000054565">
    <property type="component" value="Unassembled WGS sequence"/>
</dbReference>
<gene>
    <name evidence="1" type="ORF">CIRG_07728</name>
</gene>
<dbReference type="OrthoDB" id="249703at2759"/>
<dbReference type="PANTHER" id="PTHR42673">
    <property type="entry name" value="MALEYLACETOACETATE ISOMERASE"/>
    <property type="match status" value="1"/>
</dbReference>
<evidence type="ECO:0000313" key="1">
    <source>
        <dbReference type="EMBL" id="KMP08049.1"/>
    </source>
</evidence>
<accession>A0A0J6YLP2</accession>
<evidence type="ECO:0000313" key="2">
    <source>
        <dbReference type="Proteomes" id="UP000054565"/>
    </source>
</evidence>
<sequence length="258" mass="29264">MASGTEKEYTVIGAWTRYSSWTARVTTLLDFYEIPYEAVITSLEEATKLSHSGLAPALTVRSLGEDIQVNDSLAILEFLAEAHPDLPFWPKDRALRALARSAVARMHSGLCRTLQATCGTNFLGQYTGNVPISDDAIVEAKRTLALWSQLRKKTAERLKELGQDDKGFLFGEFGIADSVFWPVLWRFRSYGLPLDSATPEALAWMRQMWAHPKMKAIQQGYHRQGKRAETAIPAYDNIFKDRLDVQYSWFPEDWELTP</sequence>
<dbReference type="EMBL" id="DS028097">
    <property type="protein sequence ID" value="KMP08049.1"/>
    <property type="molecule type" value="Genomic_DNA"/>
</dbReference>
<dbReference type="GO" id="GO:0016034">
    <property type="term" value="F:maleylacetoacetate isomerase activity"/>
    <property type="evidence" value="ECO:0007669"/>
    <property type="project" value="TreeGrafter"/>
</dbReference>
<dbReference type="InterPro" id="IPR036282">
    <property type="entry name" value="Glutathione-S-Trfase_C_sf"/>
</dbReference>
<dbReference type="AlphaFoldDB" id="A0A0J6YLP2"/>
<dbReference type="PANTHER" id="PTHR42673:SF22">
    <property type="entry name" value="GST N-TERMINAL DOMAIN-CONTAINING PROTEIN"/>
    <property type="match status" value="1"/>
</dbReference>
<reference evidence="2" key="1">
    <citation type="journal article" date="2010" name="Genome Res.">
        <title>Population genomic sequencing of Coccidioides fungi reveals recent hybridization and transposon control.</title>
        <authorList>
            <person name="Neafsey D.E."/>
            <person name="Barker B.M."/>
            <person name="Sharpton T.J."/>
            <person name="Stajich J.E."/>
            <person name="Park D.J."/>
            <person name="Whiston E."/>
            <person name="Hung C.-Y."/>
            <person name="McMahan C."/>
            <person name="White J."/>
            <person name="Sykes S."/>
            <person name="Heiman D."/>
            <person name="Young S."/>
            <person name="Zeng Q."/>
            <person name="Abouelleil A."/>
            <person name="Aftuck L."/>
            <person name="Bessette D."/>
            <person name="Brown A."/>
            <person name="FitzGerald M."/>
            <person name="Lui A."/>
            <person name="Macdonald J.P."/>
            <person name="Priest M."/>
            <person name="Orbach M.J."/>
            <person name="Galgiani J.N."/>
            <person name="Kirkland T.N."/>
            <person name="Cole G.T."/>
            <person name="Birren B.W."/>
            <person name="Henn M.R."/>
            <person name="Taylor J.W."/>
            <person name="Rounsley S.D."/>
        </authorList>
    </citation>
    <scope>NUCLEOTIDE SEQUENCE [LARGE SCALE GENOMIC DNA]</scope>
    <source>
        <strain evidence="2">RMSCC 2394</strain>
    </source>
</reference>
<organism evidence="1 2">
    <name type="scientific">Coccidioides immitis RMSCC 2394</name>
    <dbReference type="NCBI Taxonomy" id="404692"/>
    <lineage>
        <taxon>Eukaryota</taxon>
        <taxon>Fungi</taxon>
        <taxon>Dikarya</taxon>
        <taxon>Ascomycota</taxon>
        <taxon>Pezizomycotina</taxon>
        <taxon>Eurotiomycetes</taxon>
        <taxon>Eurotiomycetidae</taxon>
        <taxon>Onygenales</taxon>
        <taxon>Onygenaceae</taxon>
        <taxon>Coccidioides</taxon>
    </lineage>
</organism>
<dbReference type="STRING" id="404692.A0A0J6YLP2"/>
<proteinExistence type="predicted"/>
<dbReference type="CDD" id="cd03194">
    <property type="entry name" value="GST_C_3"/>
    <property type="match status" value="1"/>
</dbReference>
<dbReference type="GO" id="GO:0006559">
    <property type="term" value="P:L-phenylalanine catabolic process"/>
    <property type="evidence" value="ECO:0007669"/>
    <property type="project" value="TreeGrafter"/>
</dbReference>
<dbReference type="GO" id="GO:0004364">
    <property type="term" value="F:glutathione transferase activity"/>
    <property type="evidence" value="ECO:0007669"/>
    <property type="project" value="TreeGrafter"/>
</dbReference>
<dbReference type="GO" id="GO:0006749">
    <property type="term" value="P:glutathione metabolic process"/>
    <property type="evidence" value="ECO:0007669"/>
    <property type="project" value="TreeGrafter"/>
</dbReference>
<dbReference type="InterPro" id="IPR036249">
    <property type="entry name" value="Thioredoxin-like_sf"/>
</dbReference>
<dbReference type="Gene3D" id="1.20.1050.10">
    <property type="match status" value="1"/>
</dbReference>
<dbReference type="SUPFAM" id="SSF47616">
    <property type="entry name" value="GST C-terminal domain-like"/>
    <property type="match status" value="1"/>
</dbReference>
<name>A0A0J6YLP2_COCIT</name>
<dbReference type="Pfam" id="PF13410">
    <property type="entry name" value="GST_C_2"/>
    <property type="match status" value="1"/>
</dbReference>
<dbReference type="Gene3D" id="3.40.30.10">
    <property type="entry name" value="Glutaredoxin"/>
    <property type="match status" value="1"/>
</dbReference>